<gene>
    <name evidence="1" type="ORF">SDJN03_06747</name>
</gene>
<evidence type="ECO:0000313" key="1">
    <source>
        <dbReference type="EMBL" id="KAG6601514.1"/>
    </source>
</evidence>
<evidence type="ECO:0000313" key="2">
    <source>
        <dbReference type="Proteomes" id="UP000685013"/>
    </source>
</evidence>
<sequence length="71" mass="7951">MHSMKKLIKEGNERKESRDGGLLGLTASVLGNFIRPQIDFLRTSDLQRIIGSGFRVEFGGEEILTEKFGLI</sequence>
<dbReference type="Proteomes" id="UP000685013">
    <property type="component" value="Chromosome 4"/>
</dbReference>
<reference evidence="1 2" key="1">
    <citation type="journal article" date="2021" name="Hortic Res">
        <title>The domestication of Cucurbita argyrosperma as revealed by the genome of its wild relative.</title>
        <authorList>
            <person name="Barrera-Redondo J."/>
            <person name="Sanchez-de la Vega G."/>
            <person name="Aguirre-Liguori J.A."/>
            <person name="Castellanos-Morales G."/>
            <person name="Gutierrez-Guerrero Y.T."/>
            <person name="Aguirre-Dugua X."/>
            <person name="Aguirre-Planter E."/>
            <person name="Tenaillon M.I."/>
            <person name="Lira-Saade R."/>
            <person name="Eguiarte L.E."/>
        </authorList>
    </citation>
    <scope>NUCLEOTIDE SEQUENCE [LARGE SCALE GENOMIC DNA]</scope>
    <source>
        <strain evidence="1">JBR-2021</strain>
    </source>
</reference>
<feature type="non-terminal residue" evidence="1">
    <location>
        <position position="1"/>
    </location>
</feature>
<dbReference type="EMBL" id="JAGKQH010000004">
    <property type="protein sequence ID" value="KAG6601514.1"/>
    <property type="molecule type" value="Genomic_DNA"/>
</dbReference>
<accession>A0AAV6NU02</accession>
<protein>
    <submittedName>
        <fullName evidence="1">Uncharacterized protein</fullName>
    </submittedName>
</protein>
<keyword evidence="2" id="KW-1185">Reference proteome</keyword>
<organism evidence="1 2">
    <name type="scientific">Cucurbita argyrosperma subsp. sororia</name>
    <dbReference type="NCBI Taxonomy" id="37648"/>
    <lineage>
        <taxon>Eukaryota</taxon>
        <taxon>Viridiplantae</taxon>
        <taxon>Streptophyta</taxon>
        <taxon>Embryophyta</taxon>
        <taxon>Tracheophyta</taxon>
        <taxon>Spermatophyta</taxon>
        <taxon>Magnoliopsida</taxon>
        <taxon>eudicotyledons</taxon>
        <taxon>Gunneridae</taxon>
        <taxon>Pentapetalae</taxon>
        <taxon>rosids</taxon>
        <taxon>fabids</taxon>
        <taxon>Cucurbitales</taxon>
        <taxon>Cucurbitaceae</taxon>
        <taxon>Cucurbiteae</taxon>
        <taxon>Cucurbita</taxon>
    </lineage>
</organism>
<proteinExistence type="predicted"/>
<comment type="caution">
    <text evidence="1">The sequence shown here is derived from an EMBL/GenBank/DDBJ whole genome shotgun (WGS) entry which is preliminary data.</text>
</comment>
<name>A0AAV6NU02_9ROSI</name>
<dbReference type="AlphaFoldDB" id="A0AAV6NU02"/>